<protein>
    <submittedName>
        <fullName evidence="14">TonB-dependent receptor</fullName>
    </submittedName>
</protein>
<evidence type="ECO:0000313" key="14">
    <source>
        <dbReference type="EMBL" id="AVR96442.1"/>
    </source>
</evidence>
<reference evidence="14 15" key="1">
    <citation type="submission" date="2018-03" db="EMBL/GenBank/DDBJ databases">
        <title>Massilia armeniaca sp. nov., isolated from desert soil.</title>
        <authorList>
            <person name="Huang H."/>
            <person name="Ren M."/>
        </authorList>
    </citation>
    <scope>NUCLEOTIDE SEQUENCE [LARGE SCALE GENOMIC DNA]</scope>
    <source>
        <strain evidence="14 15">ZMN-3</strain>
    </source>
</reference>
<evidence type="ECO:0000259" key="13">
    <source>
        <dbReference type="Pfam" id="PF07715"/>
    </source>
</evidence>
<keyword evidence="5 11" id="KW-0812">Transmembrane</keyword>
<feature type="signal peptide" evidence="12">
    <location>
        <begin position="1"/>
        <end position="30"/>
    </location>
</feature>
<evidence type="ECO:0000256" key="11">
    <source>
        <dbReference type="PROSITE-ProRule" id="PRU01360"/>
    </source>
</evidence>
<comment type="similarity">
    <text evidence="11">Belongs to the TonB-dependent receptor family.</text>
</comment>
<dbReference type="Pfam" id="PF07715">
    <property type="entry name" value="Plug"/>
    <property type="match status" value="1"/>
</dbReference>
<feature type="domain" description="TonB-dependent receptor plug" evidence="13">
    <location>
        <begin position="62"/>
        <end position="175"/>
    </location>
</feature>
<keyword evidence="6" id="KW-0408">Iron</keyword>
<dbReference type="InterPro" id="IPR012910">
    <property type="entry name" value="Plug_dom"/>
</dbReference>
<evidence type="ECO:0000256" key="3">
    <source>
        <dbReference type="ARBA" id="ARBA00022452"/>
    </source>
</evidence>
<keyword evidence="3 11" id="KW-1134">Transmembrane beta strand</keyword>
<evidence type="ECO:0000313" key="15">
    <source>
        <dbReference type="Proteomes" id="UP000240505"/>
    </source>
</evidence>
<dbReference type="GO" id="GO:0009279">
    <property type="term" value="C:cell outer membrane"/>
    <property type="evidence" value="ECO:0007669"/>
    <property type="project" value="UniProtKB-SubCell"/>
</dbReference>
<dbReference type="GO" id="GO:0006826">
    <property type="term" value="P:iron ion transport"/>
    <property type="evidence" value="ECO:0007669"/>
    <property type="project" value="UniProtKB-KW"/>
</dbReference>
<keyword evidence="14" id="KW-0675">Receptor</keyword>
<proteinExistence type="inferred from homology"/>
<feature type="chain" id="PRO_5015335828" evidence="12">
    <location>
        <begin position="31"/>
        <end position="762"/>
    </location>
</feature>
<keyword evidence="9 11" id="KW-0472">Membrane</keyword>
<dbReference type="InterPro" id="IPR039426">
    <property type="entry name" value="TonB-dep_rcpt-like"/>
</dbReference>
<comment type="subcellular location">
    <subcellularLocation>
        <location evidence="1 11">Cell outer membrane</location>
        <topology evidence="1 11">Multi-pass membrane protein</topology>
    </subcellularLocation>
</comment>
<sequence length="762" mass="81022">MRLRLQTTISLAVRAALPFLALTAATAAQAQELAAAQASQVAIATVTVNGVRQTRAAESTDPRRTPTSAYRVDGDDLQRKNVGTLEELQQLVPGINIQSTDPSDMQISIRGIGDGGGQASGDANIGMPSSVAVYLDNVYLARPGMLANGLGDVDWIEVLSGAQGTMFGANATGGVLDIHTRAPSFTPEASVTVSAGQRGYQRVNAMVSGPLGASVAGRLNLARSGNDGAVTNLRTGHRLNGGTANGGRGQLLFKDGEAFTLRLSADYNNSNNTPTPVLVATHAFNGKDNYLAHVAAAGGNVVYGPDVDLDDENHIHIVQGGVSAQADWLLGGGYKLRSVTSYRYYRSQPAMADGLSVRIYADTGTAIRDRTWSQELRLDAPTGGVLDYALGLTYLGQHMETVAHTRYAATALPGLFLDSASYRGLDVIRLGTLRDRMLSPFAQGTWHVTPELDITAGARANVQEKSGSFVRYNRVPFNSGYLTENHTLPSGTLVATWRPAPGWSTYAAASYGEKSGGLNISAGAARQAGIDSLFIKPERTRSGEIGASASLAGGRVALKGDVFLTEVGDFQTQGYDPVDQQVYLMNAGSLRSRGVEASVRLTPTRAWEIDAGAVYNDAYYTDYAHARCAPEVTLAPKPPPSCNLSGERVFNAPRLTYNASARYSWTGAGGLRSFVSARYARRSWTYGSVDNSAFTRLSGYGLASFTAGTGGRLAQGEWSATVWINNAFDQAYWRRLVNGDYGSVAGWRGEPRTLGATLAYNY</sequence>
<evidence type="ECO:0000256" key="10">
    <source>
        <dbReference type="ARBA" id="ARBA00023237"/>
    </source>
</evidence>
<evidence type="ECO:0000256" key="2">
    <source>
        <dbReference type="ARBA" id="ARBA00022448"/>
    </source>
</evidence>
<dbReference type="PANTHER" id="PTHR32552:SF81">
    <property type="entry name" value="TONB-DEPENDENT OUTER MEMBRANE RECEPTOR"/>
    <property type="match status" value="1"/>
</dbReference>
<evidence type="ECO:0000256" key="12">
    <source>
        <dbReference type="SAM" id="SignalP"/>
    </source>
</evidence>
<evidence type="ECO:0000256" key="4">
    <source>
        <dbReference type="ARBA" id="ARBA00022496"/>
    </source>
</evidence>
<dbReference type="SUPFAM" id="SSF56935">
    <property type="entry name" value="Porins"/>
    <property type="match status" value="1"/>
</dbReference>
<evidence type="ECO:0000256" key="6">
    <source>
        <dbReference type="ARBA" id="ARBA00023004"/>
    </source>
</evidence>
<evidence type="ECO:0000256" key="5">
    <source>
        <dbReference type="ARBA" id="ARBA00022692"/>
    </source>
</evidence>
<evidence type="ECO:0000256" key="8">
    <source>
        <dbReference type="ARBA" id="ARBA00023077"/>
    </source>
</evidence>
<evidence type="ECO:0000256" key="9">
    <source>
        <dbReference type="ARBA" id="ARBA00023136"/>
    </source>
</evidence>
<keyword evidence="8" id="KW-0798">TonB box</keyword>
<keyword evidence="2 11" id="KW-0813">Transport</keyword>
<keyword evidence="7" id="KW-0406">Ion transport</keyword>
<organism evidence="14 15">
    <name type="scientific">Pseudoduganella armeniaca</name>
    <dbReference type="NCBI Taxonomy" id="2072590"/>
    <lineage>
        <taxon>Bacteria</taxon>
        <taxon>Pseudomonadati</taxon>
        <taxon>Pseudomonadota</taxon>
        <taxon>Betaproteobacteria</taxon>
        <taxon>Burkholderiales</taxon>
        <taxon>Oxalobacteraceae</taxon>
        <taxon>Telluria group</taxon>
        <taxon>Pseudoduganella</taxon>
    </lineage>
</organism>
<accession>A0A2R4CA62</accession>
<name>A0A2R4CA62_9BURK</name>
<gene>
    <name evidence="14" type="ORF">C9I28_12595</name>
</gene>
<dbReference type="PANTHER" id="PTHR32552">
    <property type="entry name" value="FERRICHROME IRON RECEPTOR-RELATED"/>
    <property type="match status" value="1"/>
</dbReference>
<evidence type="ECO:0000256" key="1">
    <source>
        <dbReference type="ARBA" id="ARBA00004571"/>
    </source>
</evidence>
<keyword evidence="10 11" id="KW-0998">Cell outer membrane</keyword>
<keyword evidence="12" id="KW-0732">Signal</keyword>
<keyword evidence="4" id="KW-0410">Iron transport</keyword>
<dbReference type="PROSITE" id="PS52016">
    <property type="entry name" value="TONB_DEPENDENT_REC_3"/>
    <property type="match status" value="1"/>
</dbReference>
<evidence type="ECO:0000256" key="7">
    <source>
        <dbReference type="ARBA" id="ARBA00023065"/>
    </source>
</evidence>
<dbReference type="AlphaFoldDB" id="A0A2R4CA62"/>
<dbReference type="Proteomes" id="UP000240505">
    <property type="component" value="Chromosome"/>
</dbReference>
<keyword evidence="15" id="KW-1185">Reference proteome</keyword>
<dbReference type="InterPro" id="IPR036942">
    <property type="entry name" value="Beta-barrel_TonB_sf"/>
</dbReference>
<dbReference type="KEGG" id="masz:C9I28_12595"/>
<dbReference type="Gene3D" id="2.40.170.20">
    <property type="entry name" value="TonB-dependent receptor, beta-barrel domain"/>
    <property type="match status" value="1"/>
</dbReference>
<dbReference type="EMBL" id="CP028324">
    <property type="protein sequence ID" value="AVR96442.1"/>
    <property type="molecule type" value="Genomic_DNA"/>
</dbReference>
<dbReference type="OrthoDB" id="8538693at2"/>